<reference evidence="8 9" key="1">
    <citation type="submission" date="2024-07" db="EMBL/GenBank/DDBJ databases">
        <title>Draft sequence of the Neodothiora populina.</title>
        <authorList>
            <person name="Drown D.D."/>
            <person name="Schuette U.S."/>
            <person name="Buechlein A.B."/>
            <person name="Rusch D.R."/>
            <person name="Winton L.W."/>
            <person name="Adams G.A."/>
        </authorList>
    </citation>
    <scope>NUCLEOTIDE SEQUENCE [LARGE SCALE GENOMIC DNA]</scope>
    <source>
        <strain evidence="8 9">CPC 39397</strain>
    </source>
</reference>
<dbReference type="Proteomes" id="UP001562354">
    <property type="component" value="Unassembled WGS sequence"/>
</dbReference>
<proteinExistence type="inferred from homology"/>
<sequence length="241" mass="27497">MSASEEVEQTTSIHHYADSSDMPDDIQKYWHQRYDIWSLYDEDVWMTNDAWFGVTPEPVANKIAEHLIEGTDPSKTIIIDAFAGVGGNAIAFARSGRWQQVFAIEKDAETMKCGKHNAEVYGVGSKIFWINGDCFEVLKKRLRSVAKDAVVFASPPWGGPSYNGDDVFDLKTMQPYSLKDLYDAYAAYARDFVLYLPRSSDLNQIAKYAPKYKNQRLEVTHYCMSGWSKAICIFFGEWTFE</sequence>
<dbReference type="Gene3D" id="3.40.50.150">
    <property type="entry name" value="Vaccinia Virus protein VP39"/>
    <property type="match status" value="1"/>
</dbReference>
<comment type="caution">
    <text evidence="8">The sequence shown here is derived from an EMBL/GenBank/DDBJ whole genome shotgun (WGS) entry which is preliminary data.</text>
</comment>
<evidence type="ECO:0000256" key="2">
    <source>
        <dbReference type="ARBA" id="ARBA00025783"/>
    </source>
</evidence>
<protein>
    <recommendedName>
        <fullName evidence="1">Trimethylguanosine synthase</fullName>
    </recommendedName>
    <alternativeName>
        <fullName evidence="7">Cap-specific guanine-N(2) methyltransferase</fullName>
    </alternativeName>
</protein>
<dbReference type="GeneID" id="95979627"/>
<comment type="similarity">
    <text evidence="2">Belongs to the methyltransferase superfamily. Trimethylguanosine synthase family.</text>
</comment>
<dbReference type="PANTHER" id="PTHR14741">
    <property type="entry name" value="S-ADENOSYLMETHIONINE-DEPENDENT METHYLTRANSFERASE RELATED"/>
    <property type="match status" value="1"/>
</dbReference>
<name>A0ABR3P6D1_9PEZI</name>
<dbReference type="SUPFAM" id="SSF53335">
    <property type="entry name" value="S-adenosyl-L-methionine-dependent methyltransferases"/>
    <property type="match status" value="1"/>
</dbReference>
<evidence type="ECO:0000256" key="3">
    <source>
        <dbReference type="ARBA" id="ARBA00047418"/>
    </source>
</evidence>
<evidence type="ECO:0000313" key="8">
    <source>
        <dbReference type="EMBL" id="KAL1301721.1"/>
    </source>
</evidence>
<organism evidence="8 9">
    <name type="scientific">Neodothiora populina</name>
    <dbReference type="NCBI Taxonomy" id="2781224"/>
    <lineage>
        <taxon>Eukaryota</taxon>
        <taxon>Fungi</taxon>
        <taxon>Dikarya</taxon>
        <taxon>Ascomycota</taxon>
        <taxon>Pezizomycotina</taxon>
        <taxon>Dothideomycetes</taxon>
        <taxon>Dothideomycetidae</taxon>
        <taxon>Dothideales</taxon>
        <taxon>Dothioraceae</taxon>
        <taxon>Neodothiora</taxon>
    </lineage>
</organism>
<dbReference type="Pfam" id="PF09445">
    <property type="entry name" value="Methyltransf_15"/>
    <property type="match status" value="1"/>
</dbReference>
<evidence type="ECO:0000256" key="4">
    <source>
        <dbReference type="ARBA" id="ARBA00048740"/>
    </source>
</evidence>
<comment type="catalytic activity">
    <reaction evidence="3">
        <text>a 5'-end (N(2),N(7)-dimethyl 5'-triphosphoguanosine)-ribonucleoside in snoRNA + S-adenosyl-L-methionine = a 5'-end (N(2),N(2),N(7)-trimethyl 5'-triphosphoguanosine)-ribonucleoside in snoRNA + S-adenosyl-L-homocysteine + H(+)</text>
        <dbReference type="Rhea" id="RHEA:78507"/>
        <dbReference type="Rhea" id="RHEA-COMP:19088"/>
        <dbReference type="Rhea" id="RHEA-COMP:19090"/>
        <dbReference type="ChEBI" id="CHEBI:15378"/>
        <dbReference type="ChEBI" id="CHEBI:57856"/>
        <dbReference type="ChEBI" id="CHEBI:59789"/>
        <dbReference type="ChEBI" id="CHEBI:167623"/>
        <dbReference type="ChEBI" id="CHEBI:172880"/>
    </reaction>
    <physiologicalReaction direction="left-to-right" evidence="3">
        <dbReference type="Rhea" id="RHEA:78508"/>
    </physiologicalReaction>
</comment>
<dbReference type="InterPro" id="IPR019012">
    <property type="entry name" value="RNA_cap_Gua-N2-MeTrfase"/>
</dbReference>
<dbReference type="InterPro" id="IPR029063">
    <property type="entry name" value="SAM-dependent_MTases_sf"/>
</dbReference>
<evidence type="ECO:0000256" key="5">
    <source>
        <dbReference type="ARBA" id="ARBA00048763"/>
    </source>
</evidence>
<dbReference type="RefSeq" id="XP_069197997.1">
    <property type="nucleotide sequence ID" value="XM_069345793.1"/>
</dbReference>
<evidence type="ECO:0000313" key="9">
    <source>
        <dbReference type="Proteomes" id="UP001562354"/>
    </source>
</evidence>
<comment type="catalytic activity">
    <reaction evidence="6">
        <text>a 5'-end (N(7)-methyl 5'-triphosphoguanosine)-ribonucleoside in snRNA + S-adenosyl-L-methionine = a 5'-end (N(2),N(7)-dimethyl 5'-triphosphoguanosine)-ribonucleoside in snRNA + S-adenosyl-L-homocysteine + H(+)</text>
        <dbReference type="Rhea" id="RHEA:78471"/>
        <dbReference type="Rhea" id="RHEA-COMP:19085"/>
        <dbReference type="Rhea" id="RHEA-COMP:19087"/>
        <dbReference type="ChEBI" id="CHEBI:15378"/>
        <dbReference type="ChEBI" id="CHEBI:57856"/>
        <dbReference type="ChEBI" id="CHEBI:59789"/>
        <dbReference type="ChEBI" id="CHEBI:156461"/>
        <dbReference type="ChEBI" id="CHEBI:172880"/>
    </reaction>
    <physiologicalReaction direction="left-to-right" evidence="6">
        <dbReference type="Rhea" id="RHEA:78472"/>
    </physiologicalReaction>
</comment>
<comment type="catalytic activity">
    <reaction evidence="4">
        <text>a 5'-end (N(7)-methyl 5'-triphosphoguanosine)-ribonucleoside in snoRNA + S-adenosyl-L-methionine = a 5'-end (N(2),N(7)-dimethyl 5'-triphosphoguanosine)-ribonucleoside in snoRNA + S-adenosyl-L-homocysteine + H(+)</text>
        <dbReference type="Rhea" id="RHEA:78475"/>
        <dbReference type="Rhea" id="RHEA-COMP:19086"/>
        <dbReference type="Rhea" id="RHEA-COMP:19088"/>
        <dbReference type="ChEBI" id="CHEBI:15378"/>
        <dbReference type="ChEBI" id="CHEBI:57856"/>
        <dbReference type="ChEBI" id="CHEBI:59789"/>
        <dbReference type="ChEBI" id="CHEBI:156461"/>
        <dbReference type="ChEBI" id="CHEBI:172880"/>
    </reaction>
    <physiologicalReaction direction="left-to-right" evidence="4">
        <dbReference type="Rhea" id="RHEA:78476"/>
    </physiologicalReaction>
</comment>
<accession>A0ABR3P6D1</accession>
<dbReference type="PANTHER" id="PTHR14741:SF32">
    <property type="entry name" value="TRIMETHYLGUANOSINE SYNTHASE"/>
    <property type="match status" value="1"/>
</dbReference>
<keyword evidence="9" id="KW-1185">Reference proteome</keyword>
<evidence type="ECO:0000256" key="6">
    <source>
        <dbReference type="ARBA" id="ARBA00049075"/>
    </source>
</evidence>
<dbReference type="EMBL" id="JBFMKM010000013">
    <property type="protein sequence ID" value="KAL1301721.1"/>
    <property type="molecule type" value="Genomic_DNA"/>
</dbReference>
<dbReference type="CDD" id="cd02440">
    <property type="entry name" value="AdoMet_MTases"/>
    <property type="match status" value="1"/>
</dbReference>
<evidence type="ECO:0000256" key="7">
    <source>
        <dbReference type="ARBA" id="ARBA00049790"/>
    </source>
</evidence>
<comment type="catalytic activity">
    <reaction evidence="5">
        <text>a 5'-end (N(2),N(7)-dimethyl 5'-triphosphoguanosine)-ribonucleoside in snRNA + S-adenosyl-L-methionine = a 5'-end (N(2),N(2),N(7)-trimethyl 5'-triphosphoguanosine)-ribonucleoside in snRNA + S-adenosyl-L-homocysteine + H(+)</text>
        <dbReference type="Rhea" id="RHEA:78479"/>
        <dbReference type="Rhea" id="RHEA-COMP:19087"/>
        <dbReference type="Rhea" id="RHEA-COMP:19089"/>
        <dbReference type="ChEBI" id="CHEBI:15378"/>
        <dbReference type="ChEBI" id="CHEBI:57856"/>
        <dbReference type="ChEBI" id="CHEBI:59789"/>
        <dbReference type="ChEBI" id="CHEBI:167623"/>
        <dbReference type="ChEBI" id="CHEBI:172880"/>
    </reaction>
    <physiologicalReaction direction="left-to-right" evidence="5">
        <dbReference type="Rhea" id="RHEA:78480"/>
    </physiologicalReaction>
</comment>
<evidence type="ECO:0000256" key="1">
    <source>
        <dbReference type="ARBA" id="ARBA00018517"/>
    </source>
</evidence>
<gene>
    <name evidence="8" type="ORF">AAFC00_005928</name>
</gene>